<protein>
    <submittedName>
        <fullName evidence="1">Uncharacterized protein</fullName>
    </submittedName>
</protein>
<name>J9PUC2_9CAUD</name>
<dbReference type="RefSeq" id="YP_007005861.1">
    <property type="nucleotide sequence ID" value="NC_019515.1"/>
</dbReference>
<dbReference type="Proteomes" id="UP000006298">
    <property type="component" value="Segment"/>
</dbReference>
<evidence type="ECO:0000313" key="1">
    <source>
        <dbReference type="EMBL" id="AEZ50457.1"/>
    </source>
</evidence>
<dbReference type="KEGG" id="vg:14011529"/>
<sequence>MRTIIVDAGAYETTVILTDTEKPEEVGVRSYRGEGLNASEITQNVIDLAKLGNADLIRVETMGIGRTIYDNLKHLERNNEQFSAKVTEFHILNARAVVNSWSRADRKLQEPKEPIVPVEELFVKVGNTDE</sequence>
<dbReference type="GeneID" id="14011529"/>
<accession>J9PUC2</accession>
<organism evidence="1 2">
    <name type="scientific">Bacillus phage BCD7</name>
    <dbReference type="NCBI Taxonomy" id="1136534"/>
    <lineage>
        <taxon>Viruses</taxon>
        <taxon>Duplodnaviria</taxon>
        <taxon>Heunggongvirae</taxon>
        <taxon>Uroviricota</taxon>
        <taxon>Caudoviricetes</taxon>
        <taxon>Becedseptimavirus</taxon>
        <taxon>Becedseptimavirus BCD7</taxon>
    </lineage>
</organism>
<gene>
    <name evidence="1" type="ORF">BCD7_0010</name>
</gene>
<dbReference type="EMBL" id="JN712910">
    <property type="protein sequence ID" value="AEZ50457.1"/>
    <property type="molecule type" value="Genomic_DNA"/>
</dbReference>
<proteinExistence type="predicted"/>
<dbReference type="Gene3D" id="3.30.420.240">
    <property type="match status" value="1"/>
</dbReference>
<reference evidence="1 2" key="1">
    <citation type="submission" date="2011-09" db="EMBL/GenBank/DDBJ databases">
        <title>Complete Genome Sequence of Bacillus cereus Bacteriophage BCD7.</title>
        <authorList>
            <person name="Lee J.-H."/>
            <person name="Shin H."/>
            <person name="Son B."/>
            <person name="Ryu S."/>
        </authorList>
    </citation>
    <scope>NUCLEOTIDE SEQUENCE [LARGE SCALE GENOMIC DNA]</scope>
</reference>
<evidence type="ECO:0000313" key="2">
    <source>
        <dbReference type="Proteomes" id="UP000006298"/>
    </source>
</evidence>
<keyword evidence="2" id="KW-1185">Reference proteome</keyword>